<reference evidence="1 2" key="1">
    <citation type="submission" date="2015-05" db="EMBL/GenBank/DDBJ databases">
        <title>Evolution of Trichinella species and genotypes.</title>
        <authorList>
            <person name="Korhonen P.K."/>
            <person name="Edoardo P."/>
            <person name="Giuseppe L.R."/>
            <person name="Gasser R.B."/>
        </authorList>
    </citation>
    <scope>NUCLEOTIDE SEQUENCE [LARGE SCALE GENOMIC DNA]</scope>
    <source>
        <strain evidence="1">ISS10</strain>
    </source>
</reference>
<name>A0A0V1LUE8_9BILA</name>
<organism evidence="1 2">
    <name type="scientific">Trichinella nativa</name>
    <dbReference type="NCBI Taxonomy" id="6335"/>
    <lineage>
        <taxon>Eukaryota</taxon>
        <taxon>Metazoa</taxon>
        <taxon>Ecdysozoa</taxon>
        <taxon>Nematoda</taxon>
        <taxon>Enoplea</taxon>
        <taxon>Dorylaimia</taxon>
        <taxon>Trichinellida</taxon>
        <taxon>Trichinellidae</taxon>
        <taxon>Trichinella</taxon>
    </lineage>
</organism>
<protein>
    <submittedName>
        <fullName evidence="1">Uncharacterized protein</fullName>
    </submittedName>
</protein>
<dbReference type="AlphaFoldDB" id="A0A0V1LUE8"/>
<proteinExistence type="predicted"/>
<dbReference type="EMBL" id="JYDW01000003">
    <property type="protein sequence ID" value="KRZ63126.1"/>
    <property type="molecule type" value="Genomic_DNA"/>
</dbReference>
<dbReference type="Proteomes" id="UP000054721">
    <property type="component" value="Unassembled WGS sequence"/>
</dbReference>
<sequence>MAPGGGGEKKKGGGGHWILDIALRCKQQRQIKSSGTIQRGISSPSSGCSVNAIFKGGKFAAKRCNSFWSVGQRRFGKTISFYEHA</sequence>
<comment type="caution">
    <text evidence="1">The sequence shown here is derived from an EMBL/GenBank/DDBJ whole genome shotgun (WGS) entry which is preliminary data.</text>
</comment>
<keyword evidence="2" id="KW-1185">Reference proteome</keyword>
<evidence type="ECO:0000313" key="1">
    <source>
        <dbReference type="EMBL" id="KRZ63126.1"/>
    </source>
</evidence>
<accession>A0A0V1LUE8</accession>
<evidence type="ECO:0000313" key="2">
    <source>
        <dbReference type="Proteomes" id="UP000054721"/>
    </source>
</evidence>
<gene>
    <name evidence="1" type="ORF">T02_3086</name>
</gene>